<dbReference type="Gene3D" id="3.40.50.1000">
    <property type="entry name" value="HAD superfamily/HAD-like"/>
    <property type="match status" value="1"/>
</dbReference>
<evidence type="ECO:0008006" key="6">
    <source>
        <dbReference type="Google" id="ProtNLM"/>
    </source>
</evidence>
<dbReference type="PANTHER" id="PTHR46470">
    <property type="entry name" value="N-ACYLNEURAMINATE-9-PHOSPHATASE"/>
    <property type="match status" value="1"/>
</dbReference>
<protein>
    <recommendedName>
        <fullName evidence="6">HAD family hydrolase</fullName>
    </recommendedName>
</protein>
<name>A0A2H0N0N6_9BACT</name>
<dbReference type="Pfam" id="PF00702">
    <property type="entry name" value="Hydrolase"/>
    <property type="match status" value="1"/>
</dbReference>
<dbReference type="GO" id="GO:0016787">
    <property type="term" value="F:hydrolase activity"/>
    <property type="evidence" value="ECO:0007669"/>
    <property type="project" value="UniProtKB-KW"/>
</dbReference>
<proteinExistence type="predicted"/>
<comment type="caution">
    <text evidence="4">The sequence shown here is derived from an EMBL/GenBank/DDBJ whole genome shotgun (WGS) entry which is preliminary data.</text>
</comment>
<dbReference type="NCBIfam" id="TIGR01509">
    <property type="entry name" value="HAD-SF-IA-v3"/>
    <property type="match status" value="1"/>
</dbReference>
<dbReference type="AlphaFoldDB" id="A0A2H0N0N6"/>
<sequence length="213" mass="24583">MKLKLIIFDFYKTLGFQVSKIELKDFFVFYKKIGVEFKTEEDIKAFTLLFSELIGCSANWLELGKNLLEKVLEKPSPEKIKALADFYKENIVYQLYDDVKEIINLPYRKAVLTANAKFLIKKLGLEKFAKLFTPRETKFLKPDPKAFLAVLENLKVKPEETIMVGDEIERDLIPAQNLGMKTILIDRGNKIEDSPFKKISSLAELKNLLEPVV</sequence>
<dbReference type="SUPFAM" id="SSF56784">
    <property type="entry name" value="HAD-like"/>
    <property type="match status" value="1"/>
</dbReference>
<dbReference type="EMBL" id="PCWK01000039">
    <property type="protein sequence ID" value="PIR02431.1"/>
    <property type="molecule type" value="Genomic_DNA"/>
</dbReference>
<dbReference type="InterPro" id="IPR036412">
    <property type="entry name" value="HAD-like_sf"/>
</dbReference>
<dbReference type="SFLD" id="SFLDS00003">
    <property type="entry name" value="Haloacid_Dehalogenase"/>
    <property type="match status" value="1"/>
</dbReference>
<evidence type="ECO:0000313" key="4">
    <source>
        <dbReference type="EMBL" id="PIR02431.1"/>
    </source>
</evidence>
<dbReference type="SFLD" id="SFLDG01129">
    <property type="entry name" value="C1.5:_HAD__Beta-PGM__Phosphata"/>
    <property type="match status" value="1"/>
</dbReference>
<dbReference type="Proteomes" id="UP000231139">
    <property type="component" value="Unassembled WGS sequence"/>
</dbReference>
<dbReference type="GO" id="GO:0044281">
    <property type="term" value="P:small molecule metabolic process"/>
    <property type="evidence" value="ECO:0007669"/>
    <property type="project" value="UniProtKB-ARBA"/>
</dbReference>
<organism evidence="4 5">
    <name type="scientific">Candidatus Nealsonbacteria bacterium CG11_big_fil_rev_8_21_14_0_20_35_11</name>
    <dbReference type="NCBI Taxonomy" id="1974713"/>
    <lineage>
        <taxon>Bacteria</taxon>
        <taxon>Candidatus Nealsoniibacteriota</taxon>
    </lineage>
</organism>
<dbReference type="NCBIfam" id="TIGR01549">
    <property type="entry name" value="HAD-SF-IA-v1"/>
    <property type="match status" value="1"/>
</dbReference>
<evidence type="ECO:0000256" key="3">
    <source>
        <dbReference type="ARBA" id="ARBA00022842"/>
    </source>
</evidence>
<evidence type="ECO:0000256" key="1">
    <source>
        <dbReference type="ARBA" id="ARBA00001946"/>
    </source>
</evidence>
<evidence type="ECO:0000256" key="2">
    <source>
        <dbReference type="ARBA" id="ARBA00022801"/>
    </source>
</evidence>
<dbReference type="InterPro" id="IPR006439">
    <property type="entry name" value="HAD-SF_hydro_IA"/>
</dbReference>
<dbReference type="Gene3D" id="1.10.150.520">
    <property type="match status" value="1"/>
</dbReference>
<keyword evidence="3" id="KW-0460">Magnesium</keyword>
<keyword evidence="2" id="KW-0378">Hydrolase</keyword>
<evidence type="ECO:0000313" key="5">
    <source>
        <dbReference type="Proteomes" id="UP000231139"/>
    </source>
</evidence>
<reference evidence="4 5" key="1">
    <citation type="submission" date="2017-09" db="EMBL/GenBank/DDBJ databases">
        <title>Depth-based differentiation of microbial function through sediment-hosted aquifers and enrichment of novel symbionts in the deep terrestrial subsurface.</title>
        <authorList>
            <person name="Probst A.J."/>
            <person name="Ladd B."/>
            <person name="Jarett J.K."/>
            <person name="Geller-Mcgrath D.E."/>
            <person name="Sieber C.M."/>
            <person name="Emerson J.B."/>
            <person name="Anantharaman K."/>
            <person name="Thomas B.C."/>
            <person name="Malmstrom R."/>
            <person name="Stieglmeier M."/>
            <person name="Klingl A."/>
            <person name="Woyke T."/>
            <person name="Ryan C.M."/>
            <person name="Banfield J.F."/>
        </authorList>
    </citation>
    <scope>NUCLEOTIDE SEQUENCE [LARGE SCALE GENOMIC DNA]</scope>
    <source>
        <strain evidence="4">CG11_big_fil_rev_8_21_14_0_20_35_11</strain>
    </source>
</reference>
<dbReference type="PRINTS" id="PR00413">
    <property type="entry name" value="HADHALOGNASE"/>
</dbReference>
<dbReference type="InterPro" id="IPR023214">
    <property type="entry name" value="HAD_sf"/>
</dbReference>
<accession>A0A2H0N0N6</accession>
<comment type="cofactor">
    <cofactor evidence="1">
        <name>Mg(2+)</name>
        <dbReference type="ChEBI" id="CHEBI:18420"/>
    </cofactor>
</comment>
<gene>
    <name evidence="4" type="ORF">COV62_01540</name>
</gene>
<dbReference type="InterPro" id="IPR051400">
    <property type="entry name" value="HAD-like_hydrolase"/>
</dbReference>